<sequence length="75" mass="8321">MNGAIDTGEGIIRESQISASQTAEFVMIILLTKKWFHPVNRTLHKLYWVISQDLPSDPVAHAIAATGSVLRKHIP</sequence>
<evidence type="ECO:0000313" key="2">
    <source>
        <dbReference type="Proteomes" id="UP000244571"/>
    </source>
</evidence>
<name>A0A2R4XP58_9BURK</name>
<proteinExistence type="predicted"/>
<accession>A0A2R4XP58</accession>
<keyword evidence="2" id="KW-1185">Reference proteome</keyword>
<reference evidence="1 2" key="1">
    <citation type="submission" date="2018-04" db="EMBL/GenBank/DDBJ databases">
        <title>Bordetella sp. HZ20 isolated from seawater.</title>
        <authorList>
            <person name="Sun C."/>
        </authorList>
    </citation>
    <scope>NUCLEOTIDE SEQUENCE [LARGE SCALE GENOMIC DNA]</scope>
    <source>
        <strain evidence="1 2">HZ20</strain>
    </source>
</reference>
<evidence type="ECO:0000313" key="1">
    <source>
        <dbReference type="EMBL" id="AWB35469.1"/>
    </source>
</evidence>
<dbReference type="Proteomes" id="UP000244571">
    <property type="component" value="Chromosome"/>
</dbReference>
<gene>
    <name evidence="1" type="ORF">DBV39_18910</name>
</gene>
<protein>
    <submittedName>
        <fullName evidence="1">Uncharacterized protein</fullName>
    </submittedName>
</protein>
<organism evidence="1 2">
    <name type="scientific">Orrella marina</name>
    <dbReference type="NCBI Taxonomy" id="2163011"/>
    <lineage>
        <taxon>Bacteria</taxon>
        <taxon>Pseudomonadati</taxon>
        <taxon>Pseudomonadota</taxon>
        <taxon>Betaproteobacteria</taxon>
        <taxon>Burkholderiales</taxon>
        <taxon>Alcaligenaceae</taxon>
        <taxon>Orrella</taxon>
    </lineage>
</organism>
<dbReference type="AlphaFoldDB" id="A0A2R4XP58"/>
<dbReference type="EMBL" id="CP028901">
    <property type="protein sequence ID" value="AWB35469.1"/>
    <property type="molecule type" value="Genomic_DNA"/>
</dbReference>
<dbReference type="KEGG" id="boz:DBV39_18910"/>